<gene>
    <name evidence="2" type="ORF">ElyMa_005487600</name>
</gene>
<keyword evidence="1" id="KW-0812">Transmembrane</keyword>
<feature type="transmembrane region" description="Helical" evidence="1">
    <location>
        <begin position="50"/>
        <end position="73"/>
    </location>
</feature>
<keyword evidence="3" id="KW-1185">Reference proteome</keyword>
<reference evidence="2 3" key="1">
    <citation type="journal article" date="2021" name="Elife">
        <title>Chloroplast acquisition without the gene transfer in kleptoplastic sea slugs, Plakobranchus ocellatus.</title>
        <authorList>
            <person name="Maeda T."/>
            <person name="Takahashi S."/>
            <person name="Yoshida T."/>
            <person name="Shimamura S."/>
            <person name="Takaki Y."/>
            <person name="Nagai Y."/>
            <person name="Toyoda A."/>
            <person name="Suzuki Y."/>
            <person name="Arimoto A."/>
            <person name="Ishii H."/>
            <person name="Satoh N."/>
            <person name="Nishiyama T."/>
            <person name="Hasebe M."/>
            <person name="Maruyama T."/>
            <person name="Minagawa J."/>
            <person name="Obokata J."/>
            <person name="Shigenobu S."/>
        </authorList>
    </citation>
    <scope>NUCLEOTIDE SEQUENCE [LARGE SCALE GENOMIC DNA]</scope>
</reference>
<dbReference type="EMBL" id="BMAT01010941">
    <property type="protein sequence ID" value="GFR63630.1"/>
    <property type="molecule type" value="Genomic_DNA"/>
</dbReference>
<dbReference type="AlphaFoldDB" id="A0AAV4ESS2"/>
<comment type="caution">
    <text evidence="2">The sequence shown here is derived from an EMBL/GenBank/DDBJ whole genome shotgun (WGS) entry which is preliminary data.</text>
</comment>
<evidence type="ECO:0008006" key="4">
    <source>
        <dbReference type="Google" id="ProtNLM"/>
    </source>
</evidence>
<evidence type="ECO:0000313" key="3">
    <source>
        <dbReference type="Proteomes" id="UP000762676"/>
    </source>
</evidence>
<dbReference type="Proteomes" id="UP000762676">
    <property type="component" value="Unassembled WGS sequence"/>
</dbReference>
<name>A0AAV4ESS2_9GAST</name>
<sequence>MSKFKKFFTGKSKDKRSSSIAGTEASADVKAVLGGRARRGSESSISTSKLFMFCFLVEAAAVVVIVIVVVAVVAVVVAVVAVVVVVVVVLLVVVVVAVVAVVVVTRRMSKRAQAAMNEKIDTAPTLPSRAGRRRGAFKSFILD</sequence>
<evidence type="ECO:0000313" key="2">
    <source>
        <dbReference type="EMBL" id="GFR63630.1"/>
    </source>
</evidence>
<keyword evidence="1" id="KW-0472">Membrane</keyword>
<keyword evidence="1" id="KW-1133">Transmembrane helix</keyword>
<feature type="transmembrane region" description="Helical" evidence="1">
    <location>
        <begin position="79"/>
        <end position="104"/>
    </location>
</feature>
<evidence type="ECO:0000256" key="1">
    <source>
        <dbReference type="SAM" id="Phobius"/>
    </source>
</evidence>
<proteinExistence type="predicted"/>
<organism evidence="2 3">
    <name type="scientific">Elysia marginata</name>
    <dbReference type="NCBI Taxonomy" id="1093978"/>
    <lineage>
        <taxon>Eukaryota</taxon>
        <taxon>Metazoa</taxon>
        <taxon>Spiralia</taxon>
        <taxon>Lophotrochozoa</taxon>
        <taxon>Mollusca</taxon>
        <taxon>Gastropoda</taxon>
        <taxon>Heterobranchia</taxon>
        <taxon>Euthyneura</taxon>
        <taxon>Panpulmonata</taxon>
        <taxon>Sacoglossa</taxon>
        <taxon>Placobranchoidea</taxon>
        <taxon>Plakobranchidae</taxon>
        <taxon>Elysia</taxon>
    </lineage>
</organism>
<accession>A0AAV4ESS2</accession>
<protein>
    <recommendedName>
        <fullName evidence="4">Myelin basic protein</fullName>
    </recommendedName>
</protein>